<evidence type="ECO:0000256" key="12">
    <source>
        <dbReference type="ARBA" id="ARBA00033352"/>
    </source>
</evidence>
<dbReference type="AlphaFoldDB" id="A0A815M2G0"/>
<dbReference type="InterPro" id="IPR002317">
    <property type="entry name" value="Ser-tRNA-ligase_type_1"/>
</dbReference>
<comment type="caution">
    <text evidence="16">The sequence shown here is derived from an EMBL/GenBank/DDBJ whole genome shotgun (WGS) entry which is preliminary data.</text>
</comment>
<evidence type="ECO:0000256" key="9">
    <source>
        <dbReference type="ARBA" id="ARBA00022917"/>
    </source>
</evidence>
<dbReference type="GO" id="GO:0005737">
    <property type="term" value="C:cytoplasm"/>
    <property type="evidence" value="ECO:0007669"/>
    <property type="project" value="UniProtKB-SubCell"/>
</dbReference>
<evidence type="ECO:0000256" key="7">
    <source>
        <dbReference type="ARBA" id="ARBA00022741"/>
    </source>
</evidence>
<evidence type="ECO:0000256" key="11">
    <source>
        <dbReference type="ARBA" id="ARBA00031113"/>
    </source>
</evidence>
<evidence type="ECO:0000256" key="1">
    <source>
        <dbReference type="ARBA" id="ARBA00004496"/>
    </source>
</evidence>
<reference evidence="16" key="1">
    <citation type="submission" date="2021-02" db="EMBL/GenBank/DDBJ databases">
        <authorList>
            <person name="Nowell W R."/>
        </authorList>
    </citation>
    <scope>NUCLEOTIDE SEQUENCE</scope>
</reference>
<dbReference type="Pfam" id="PF03135">
    <property type="entry name" value="CagE_TrbE_VirB"/>
    <property type="match status" value="1"/>
</dbReference>
<dbReference type="Pfam" id="PF00587">
    <property type="entry name" value="tRNA-synt_2b"/>
    <property type="match status" value="1"/>
</dbReference>
<dbReference type="GO" id="GO:0005524">
    <property type="term" value="F:ATP binding"/>
    <property type="evidence" value="ECO:0007669"/>
    <property type="project" value="UniProtKB-KW"/>
</dbReference>
<dbReference type="EMBL" id="CAJNOT010004112">
    <property type="protein sequence ID" value="CAF1416610.1"/>
    <property type="molecule type" value="Genomic_DNA"/>
</dbReference>
<dbReference type="InterPro" id="IPR045864">
    <property type="entry name" value="aa-tRNA-synth_II/BPL/LPL"/>
</dbReference>
<dbReference type="GO" id="GO:0006434">
    <property type="term" value="P:seryl-tRNA aminoacylation"/>
    <property type="evidence" value="ECO:0007669"/>
    <property type="project" value="InterPro"/>
</dbReference>
<feature type="domain" description="Aminoacyl-transfer RNA synthetases class-II family profile" evidence="15">
    <location>
        <begin position="7"/>
        <end position="104"/>
    </location>
</feature>
<evidence type="ECO:0000256" key="4">
    <source>
        <dbReference type="ARBA" id="ARBA00012840"/>
    </source>
</evidence>
<dbReference type="Proteomes" id="UP000663864">
    <property type="component" value="Unassembled WGS sequence"/>
</dbReference>
<organism evidence="16 17">
    <name type="scientific">Rotaria sordida</name>
    <dbReference type="NCBI Taxonomy" id="392033"/>
    <lineage>
        <taxon>Eukaryota</taxon>
        <taxon>Metazoa</taxon>
        <taxon>Spiralia</taxon>
        <taxon>Gnathifera</taxon>
        <taxon>Rotifera</taxon>
        <taxon>Eurotatoria</taxon>
        <taxon>Bdelloidea</taxon>
        <taxon>Philodinida</taxon>
        <taxon>Philodinidae</taxon>
        <taxon>Rotaria</taxon>
    </lineage>
</organism>
<dbReference type="EC" id="6.1.1.11" evidence="4"/>
<accession>A0A815M2G0</accession>
<dbReference type="GO" id="GO:0004828">
    <property type="term" value="F:serine-tRNA ligase activity"/>
    <property type="evidence" value="ECO:0007669"/>
    <property type="project" value="UniProtKB-EC"/>
</dbReference>
<dbReference type="InterPro" id="IPR006195">
    <property type="entry name" value="aa-tRNA-synth_II"/>
</dbReference>
<evidence type="ECO:0000256" key="8">
    <source>
        <dbReference type="ARBA" id="ARBA00022840"/>
    </source>
</evidence>
<dbReference type="InterPro" id="IPR018145">
    <property type="entry name" value="CagE_TrbE_VirB_cntrl_dom"/>
</dbReference>
<dbReference type="SUPFAM" id="SSF55681">
    <property type="entry name" value="Class II aaRS and biotin synthetases"/>
    <property type="match status" value="1"/>
</dbReference>
<protein>
    <recommendedName>
        <fullName evidence="4">serine--tRNA ligase</fullName>
        <ecNumber evidence="4">6.1.1.11</ecNumber>
    </recommendedName>
    <alternativeName>
        <fullName evidence="11">Seryl-tRNA synthetase</fullName>
    </alternativeName>
    <alternativeName>
        <fullName evidence="12">Seryl-tRNA(Ser/Sec) synthetase</fullName>
    </alternativeName>
</protein>
<evidence type="ECO:0000256" key="6">
    <source>
        <dbReference type="ARBA" id="ARBA00022598"/>
    </source>
</evidence>
<evidence type="ECO:0000256" key="3">
    <source>
        <dbReference type="ARBA" id="ARBA00010728"/>
    </source>
</evidence>
<evidence type="ECO:0000259" key="15">
    <source>
        <dbReference type="PROSITE" id="PS50862"/>
    </source>
</evidence>
<dbReference type="PROSITE" id="PS50862">
    <property type="entry name" value="AA_TRNA_LIGASE_II"/>
    <property type="match status" value="1"/>
</dbReference>
<dbReference type="InterPro" id="IPR002314">
    <property type="entry name" value="aa-tRNA-synt_IIb"/>
</dbReference>
<comment type="subcellular location">
    <subcellularLocation>
        <location evidence="1">Cytoplasm</location>
    </subcellularLocation>
</comment>
<proteinExistence type="inferred from homology"/>
<comment type="catalytic activity">
    <reaction evidence="14">
        <text>tRNA(Ser) + L-serine + ATP = L-seryl-tRNA(Ser) + AMP + diphosphate + H(+)</text>
        <dbReference type="Rhea" id="RHEA:12292"/>
        <dbReference type="Rhea" id="RHEA-COMP:9669"/>
        <dbReference type="Rhea" id="RHEA-COMP:9703"/>
        <dbReference type="ChEBI" id="CHEBI:15378"/>
        <dbReference type="ChEBI" id="CHEBI:30616"/>
        <dbReference type="ChEBI" id="CHEBI:33019"/>
        <dbReference type="ChEBI" id="CHEBI:33384"/>
        <dbReference type="ChEBI" id="CHEBI:78442"/>
        <dbReference type="ChEBI" id="CHEBI:78533"/>
        <dbReference type="ChEBI" id="CHEBI:456215"/>
        <dbReference type="EC" id="6.1.1.11"/>
    </reaction>
</comment>
<keyword evidence="10" id="KW-0030">Aminoacyl-tRNA synthetase</keyword>
<dbReference type="PRINTS" id="PR00981">
    <property type="entry name" value="TRNASYNTHSER"/>
</dbReference>
<evidence type="ECO:0000256" key="13">
    <source>
        <dbReference type="ARBA" id="ARBA00047929"/>
    </source>
</evidence>
<evidence type="ECO:0000256" key="10">
    <source>
        <dbReference type="ARBA" id="ARBA00023146"/>
    </source>
</evidence>
<comment type="pathway">
    <text evidence="2">Aminoacyl-tRNA biosynthesis; selenocysteinyl-tRNA(Sec) biosynthesis; L-seryl-tRNA(Sec) from L-serine and tRNA(Sec): step 1/1.</text>
</comment>
<keyword evidence="7" id="KW-0547">Nucleotide-binding</keyword>
<comment type="similarity">
    <text evidence="3">Belongs to the class-II aminoacyl-tRNA synthetase family. Type-1 seryl-tRNA synthetase subfamily.</text>
</comment>
<gene>
    <name evidence="16" type="ORF">ZHD862_LOCUS33770</name>
</gene>
<evidence type="ECO:0000313" key="16">
    <source>
        <dbReference type="EMBL" id="CAF1416610.1"/>
    </source>
</evidence>
<name>A0A815M2G0_9BILA</name>
<dbReference type="PANTHER" id="PTHR43697">
    <property type="entry name" value="SERYL-TRNA SYNTHETASE"/>
    <property type="match status" value="1"/>
</dbReference>
<evidence type="ECO:0000313" key="17">
    <source>
        <dbReference type="Proteomes" id="UP000663864"/>
    </source>
</evidence>
<keyword evidence="8" id="KW-0067">ATP-binding</keyword>
<evidence type="ECO:0000256" key="5">
    <source>
        <dbReference type="ARBA" id="ARBA00022490"/>
    </source>
</evidence>
<keyword evidence="5" id="KW-0963">Cytoplasm</keyword>
<sequence length="374" mass="42075">MIDIHTKEFDFIELSPPSLVRSAAMYNTGQLPKFADDSFETTNSYRLIPTGEVPLVNMVADTIISREELPIRYVAHTPCFRSEAGSSGKDTRGMIRLHQFSKVEKVDKALYNNAAKDFIPIACHYNQDTLLTKNGELLQTIQINGINSENIRVPIADLSKVLASNQYAVGSDKIEVIGQEYTKKFASIISIKEYHEVSAAALDSFLQLPVELIATEIFYFVNKKEVTKDFKEQAYILQVSKDEQLAKITELDKIMTLDALLPNQFCKQQISIAIIAPDIKKLEKSVAQASRELSKIGIVHVLEDINLEQTFWAQLPGAPNTGKTTLTNFLISEATKYDPTIVYITNNDNSRIFIEALEGRWMTVLNQGILLWSF</sequence>
<keyword evidence="6" id="KW-0436">Ligase</keyword>
<keyword evidence="9" id="KW-0648">Protein biosynthesis</keyword>
<dbReference type="Gene3D" id="3.30.930.10">
    <property type="entry name" value="Bira Bifunctional Protein, Domain 2"/>
    <property type="match status" value="1"/>
</dbReference>
<evidence type="ECO:0000256" key="14">
    <source>
        <dbReference type="ARBA" id="ARBA00048823"/>
    </source>
</evidence>
<comment type="catalytic activity">
    <reaction evidence="13">
        <text>tRNA(Sec) + L-serine + ATP = L-seryl-tRNA(Sec) + AMP + diphosphate + H(+)</text>
        <dbReference type="Rhea" id="RHEA:42580"/>
        <dbReference type="Rhea" id="RHEA-COMP:9742"/>
        <dbReference type="Rhea" id="RHEA-COMP:10128"/>
        <dbReference type="ChEBI" id="CHEBI:15378"/>
        <dbReference type="ChEBI" id="CHEBI:30616"/>
        <dbReference type="ChEBI" id="CHEBI:33019"/>
        <dbReference type="ChEBI" id="CHEBI:33384"/>
        <dbReference type="ChEBI" id="CHEBI:78442"/>
        <dbReference type="ChEBI" id="CHEBI:78533"/>
        <dbReference type="ChEBI" id="CHEBI:456215"/>
        <dbReference type="EC" id="6.1.1.11"/>
    </reaction>
</comment>
<evidence type="ECO:0000256" key="2">
    <source>
        <dbReference type="ARBA" id="ARBA00005045"/>
    </source>
</evidence>
<dbReference type="PANTHER" id="PTHR43697:SF1">
    <property type="entry name" value="SERINE--TRNA LIGASE"/>
    <property type="match status" value="1"/>
</dbReference>